<dbReference type="RefSeq" id="WP_097064855.1">
    <property type="nucleotide sequence ID" value="NZ_OBMI01000003.1"/>
</dbReference>
<dbReference type="Proteomes" id="UP000219494">
    <property type="component" value="Unassembled WGS sequence"/>
</dbReference>
<name>A0A285R1R1_9SPHN</name>
<dbReference type="Pfam" id="PF08797">
    <property type="entry name" value="HIRAN"/>
    <property type="match status" value="1"/>
</dbReference>
<gene>
    <name evidence="4" type="ORF">SAMN06297144_3163</name>
</gene>
<dbReference type="GO" id="GO:0003676">
    <property type="term" value="F:nucleic acid binding"/>
    <property type="evidence" value="ECO:0007669"/>
    <property type="project" value="InterPro"/>
</dbReference>
<dbReference type="GO" id="GO:0016818">
    <property type="term" value="F:hydrolase activity, acting on acid anhydrides, in phosphorus-containing anhydrides"/>
    <property type="evidence" value="ECO:0007669"/>
    <property type="project" value="InterPro"/>
</dbReference>
<evidence type="ECO:0000259" key="3">
    <source>
        <dbReference type="Pfam" id="PF08797"/>
    </source>
</evidence>
<evidence type="ECO:0000256" key="1">
    <source>
        <dbReference type="ARBA" id="ARBA00022723"/>
    </source>
</evidence>
<reference evidence="4 5" key="1">
    <citation type="submission" date="2017-07" db="EMBL/GenBank/DDBJ databases">
        <authorList>
            <person name="Sun Z.S."/>
            <person name="Albrecht U."/>
            <person name="Echele G."/>
            <person name="Lee C.C."/>
        </authorList>
    </citation>
    <scope>NUCLEOTIDE SEQUENCE [LARGE SCALE GENOMIC DNA]</scope>
    <source>
        <strain evidence="4 5">CGMCC 1.12672</strain>
    </source>
</reference>
<protein>
    <submittedName>
        <fullName evidence="4">HIRAN domain-containing protein</fullName>
    </submittedName>
</protein>
<dbReference type="InterPro" id="IPR014905">
    <property type="entry name" value="HIRAN"/>
</dbReference>
<dbReference type="OrthoDB" id="7432909at2"/>
<dbReference type="EMBL" id="OBMI01000003">
    <property type="protein sequence ID" value="SOB88025.1"/>
    <property type="molecule type" value="Genomic_DNA"/>
</dbReference>
<dbReference type="GO" id="GO:0008270">
    <property type="term" value="F:zinc ion binding"/>
    <property type="evidence" value="ECO:0007669"/>
    <property type="project" value="InterPro"/>
</dbReference>
<keyword evidence="1" id="KW-0479">Metal-binding</keyword>
<organism evidence="4 5">
    <name type="scientific">Sphingomonas guangdongensis</name>
    <dbReference type="NCBI Taxonomy" id="1141890"/>
    <lineage>
        <taxon>Bacteria</taxon>
        <taxon>Pseudomonadati</taxon>
        <taxon>Pseudomonadota</taxon>
        <taxon>Alphaproteobacteria</taxon>
        <taxon>Sphingomonadales</taxon>
        <taxon>Sphingomonadaceae</taxon>
        <taxon>Sphingomonas</taxon>
    </lineage>
</organism>
<evidence type="ECO:0000256" key="2">
    <source>
        <dbReference type="ARBA" id="ARBA00022801"/>
    </source>
</evidence>
<keyword evidence="2" id="KW-0378">Hydrolase</keyword>
<keyword evidence="5" id="KW-1185">Reference proteome</keyword>
<evidence type="ECO:0000313" key="4">
    <source>
        <dbReference type="EMBL" id="SOB88025.1"/>
    </source>
</evidence>
<sequence length="132" mass="14055">MKQMSLHVVGANHPNADGGNRRFEILLCGPGEPIELVPEPKNPADPHAIAVFSSRNVQIGYLTADRAPWIGGMLRNGRPVEVIFQAATSAGAAVRIAFDGDHPVLPPAHATGATPPNSGTVEFWPDEIYPDD</sequence>
<feature type="domain" description="HIRAN" evidence="3">
    <location>
        <begin position="28"/>
        <end position="77"/>
    </location>
</feature>
<dbReference type="Gene3D" id="3.30.70.2330">
    <property type="match status" value="1"/>
</dbReference>
<accession>A0A285R1R1</accession>
<dbReference type="AlphaFoldDB" id="A0A285R1R1"/>
<proteinExistence type="predicted"/>
<evidence type="ECO:0000313" key="5">
    <source>
        <dbReference type="Proteomes" id="UP000219494"/>
    </source>
</evidence>